<dbReference type="OrthoDB" id="347018at2759"/>
<evidence type="ECO:0000313" key="2">
    <source>
        <dbReference type="Proteomes" id="UP000242188"/>
    </source>
</evidence>
<dbReference type="EMBL" id="NEDP02005518">
    <property type="protein sequence ID" value="OWF39654.1"/>
    <property type="molecule type" value="Genomic_DNA"/>
</dbReference>
<dbReference type="PANTHER" id="PTHR11702">
    <property type="entry name" value="DEVELOPMENTALLY REGULATED GTP-BINDING PROTEIN-RELATED"/>
    <property type="match status" value="1"/>
</dbReference>
<dbReference type="SUPFAM" id="SSF52540">
    <property type="entry name" value="P-loop containing nucleoside triphosphate hydrolases"/>
    <property type="match status" value="1"/>
</dbReference>
<protein>
    <submittedName>
        <fullName evidence="1">GTPase obg</fullName>
    </submittedName>
</protein>
<organism evidence="1 2">
    <name type="scientific">Mizuhopecten yessoensis</name>
    <name type="common">Japanese scallop</name>
    <name type="synonym">Patinopecten yessoensis</name>
    <dbReference type="NCBI Taxonomy" id="6573"/>
    <lineage>
        <taxon>Eukaryota</taxon>
        <taxon>Metazoa</taxon>
        <taxon>Spiralia</taxon>
        <taxon>Lophotrochozoa</taxon>
        <taxon>Mollusca</taxon>
        <taxon>Bivalvia</taxon>
        <taxon>Autobranchia</taxon>
        <taxon>Pteriomorphia</taxon>
        <taxon>Pectinida</taxon>
        <taxon>Pectinoidea</taxon>
        <taxon>Pectinidae</taxon>
        <taxon>Mizuhopecten</taxon>
    </lineage>
</organism>
<dbReference type="GO" id="GO:0005525">
    <property type="term" value="F:GTP binding"/>
    <property type="evidence" value="ECO:0007669"/>
    <property type="project" value="InterPro"/>
</dbReference>
<sequence length="172" mass="19445">MSQLGYIAARVRLSSVTSQLRYIAAQVHHSFRYITASGTSQLRYLTAQVPHGFRYITAPVPHSSGTSQLGYLTAQVRHRSDTSQLGDDPWQQYQDLRHELEQYNAELITRPHVIVGNKIDLSISVTNLKIIQAKSDIPVFAISATEKTGITELLVHLRKMYDTVKPRQEVDQ</sequence>
<name>A0A210PT75_MIZYE</name>
<comment type="caution">
    <text evidence="1">The sequence shown here is derived from an EMBL/GenBank/DDBJ whole genome shotgun (WGS) entry which is preliminary data.</text>
</comment>
<dbReference type="InterPro" id="IPR045086">
    <property type="entry name" value="OBG_GTPase"/>
</dbReference>
<dbReference type="GO" id="GO:0005739">
    <property type="term" value="C:mitochondrion"/>
    <property type="evidence" value="ECO:0007669"/>
    <property type="project" value="TreeGrafter"/>
</dbReference>
<dbReference type="STRING" id="6573.A0A210PT75"/>
<dbReference type="Gene3D" id="3.40.50.300">
    <property type="entry name" value="P-loop containing nucleotide triphosphate hydrolases"/>
    <property type="match status" value="1"/>
</dbReference>
<dbReference type="Proteomes" id="UP000242188">
    <property type="component" value="Unassembled WGS sequence"/>
</dbReference>
<gene>
    <name evidence="1" type="ORF">KP79_PYT13549</name>
</gene>
<dbReference type="InterPro" id="IPR027417">
    <property type="entry name" value="P-loop_NTPase"/>
</dbReference>
<accession>A0A210PT75</accession>
<reference evidence="1 2" key="1">
    <citation type="journal article" date="2017" name="Nat. Ecol. Evol.">
        <title>Scallop genome provides insights into evolution of bilaterian karyotype and development.</title>
        <authorList>
            <person name="Wang S."/>
            <person name="Zhang J."/>
            <person name="Jiao W."/>
            <person name="Li J."/>
            <person name="Xun X."/>
            <person name="Sun Y."/>
            <person name="Guo X."/>
            <person name="Huan P."/>
            <person name="Dong B."/>
            <person name="Zhang L."/>
            <person name="Hu X."/>
            <person name="Sun X."/>
            <person name="Wang J."/>
            <person name="Zhao C."/>
            <person name="Wang Y."/>
            <person name="Wang D."/>
            <person name="Huang X."/>
            <person name="Wang R."/>
            <person name="Lv J."/>
            <person name="Li Y."/>
            <person name="Zhang Z."/>
            <person name="Liu B."/>
            <person name="Lu W."/>
            <person name="Hui Y."/>
            <person name="Liang J."/>
            <person name="Zhou Z."/>
            <person name="Hou R."/>
            <person name="Li X."/>
            <person name="Liu Y."/>
            <person name="Li H."/>
            <person name="Ning X."/>
            <person name="Lin Y."/>
            <person name="Zhao L."/>
            <person name="Xing Q."/>
            <person name="Dou J."/>
            <person name="Li Y."/>
            <person name="Mao J."/>
            <person name="Guo H."/>
            <person name="Dou H."/>
            <person name="Li T."/>
            <person name="Mu C."/>
            <person name="Jiang W."/>
            <person name="Fu Q."/>
            <person name="Fu X."/>
            <person name="Miao Y."/>
            <person name="Liu J."/>
            <person name="Yu Q."/>
            <person name="Li R."/>
            <person name="Liao H."/>
            <person name="Li X."/>
            <person name="Kong Y."/>
            <person name="Jiang Z."/>
            <person name="Chourrout D."/>
            <person name="Li R."/>
            <person name="Bao Z."/>
        </authorList>
    </citation>
    <scope>NUCLEOTIDE SEQUENCE [LARGE SCALE GENOMIC DNA]</scope>
    <source>
        <strain evidence="1 2">PY_sf001</strain>
    </source>
</reference>
<dbReference type="PANTHER" id="PTHR11702:SF31">
    <property type="entry name" value="MITOCHONDRIAL RIBOSOME-ASSOCIATED GTPASE 2"/>
    <property type="match status" value="1"/>
</dbReference>
<dbReference type="GO" id="GO:0003924">
    <property type="term" value="F:GTPase activity"/>
    <property type="evidence" value="ECO:0007669"/>
    <property type="project" value="InterPro"/>
</dbReference>
<dbReference type="AlphaFoldDB" id="A0A210PT75"/>
<evidence type="ECO:0000313" key="1">
    <source>
        <dbReference type="EMBL" id="OWF39654.1"/>
    </source>
</evidence>
<proteinExistence type="predicted"/>
<keyword evidence="2" id="KW-1185">Reference proteome</keyword>